<feature type="compositionally biased region" description="Polar residues" evidence="2">
    <location>
        <begin position="433"/>
        <end position="446"/>
    </location>
</feature>
<reference evidence="6" key="1">
    <citation type="submission" date="2016-06" db="UniProtKB">
        <authorList>
            <consortium name="WormBaseParasite"/>
        </authorList>
    </citation>
    <scope>IDENTIFICATION</scope>
</reference>
<sequence length="850" mass="94225">MLVPRSVIPPSRVRAQHSRDFDQVGNLHMNGYRDPVCIPLPRRFETPRSSRQPAGLRKVRALWDPPRTNRSKSVCSPSSTTTEPERADKQPVVVHSLKPRSRVPRKSKNASTSDDTDSFFIRDIPLRSEPPVHPTSDVYPEGNFPSGRSMFNLRGTYPRRGPTRSKSNRVRSKGSVPLAKDDSLASDSLYVPYQADPESSSDTATENDPSEDLYAPSDPTQTGKRNFSDYTASTSQRNRWMRNPDPNVESAGSPRQAYAIHCAQPTWIHHHPLSVMSSGPFAPPSPQYYIGPVHPTQPTILNPANLSASQITAGPAESVRSNLSQNDVSYGQADADLNQNPQSSAKTVEVAGKFNPNGQQIEETFSIVILALLMLIGTLNDNMNRKDDGLETSQKQAGSTKKKNSTNNVTDTQNHVESAQPANHINDMYNAGEPTTNADPNDNQAKCQPAQSFFVSIARDKISTQPPFGVRGPLRSTSLIRSKRVKPKASITDEIAQVTSSTGPQHAEPETGSREAMVSVPSNDTNRDRSPNKNSISDSSTRPDRESTPLPKRSPSATISNLRSPKRLIKTNSLECKQNSPKYSEITDQLQQREQRRELERQRREAIFQTPGSRISGGREIALVIWGWTEEGKCTVFKTLLNAEDQNRGLSNFNDLTTCSEETGPNLLPHFTTPEHVRQATCVRDGRSNQTELFLHLRTRQRDRAASIYNPDYQYLLCLRKPVNGDVKVQTKDELALLRIKSPTSVDLPPAGPHMLEPKLFVELKAKSNRRVISNALSHCCLAGPVNQEAKLAALEALGCSDGKHFMILLRSQCQYGGLYSYSATEDQAIRVCGNGPKKIENKMVAHFYK</sequence>
<feature type="compositionally biased region" description="Basic residues" evidence="2">
    <location>
        <begin position="97"/>
        <end position="108"/>
    </location>
</feature>
<dbReference type="PANTHER" id="PTHR21595:SF0">
    <property type="entry name" value="PATRONIN"/>
    <property type="match status" value="1"/>
</dbReference>
<dbReference type="InterPro" id="IPR032940">
    <property type="entry name" value="CAMSAP"/>
</dbReference>
<feature type="compositionally biased region" description="Polar residues" evidence="2">
    <location>
        <begin position="218"/>
        <end position="238"/>
    </location>
</feature>
<feature type="domain" description="CKK" evidence="3">
    <location>
        <begin position="757"/>
        <end position="850"/>
    </location>
</feature>
<dbReference type="SMART" id="SM01051">
    <property type="entry name" value="CAMSAP_CKK"/>
    <property type="match status" value="1"/>
</dbReference>
<feature type="compositionally biased region" description="Polar residues" evidence="2">
    <location>
        <begin position="71"/>
        <end position="82"/>
    </location>
</feature>
<dbReference type="InterPro" id="IPR038209">
    <property type="entry name" value="CKK_dom_sf"/>
</dbReference>
<dbReference type="GO" id="GO:0007026">
    <property type="term" value="P:negative regulation of microtubule depolymerization"/>
    <property type="evidence" value="ECO:0007669"/>
    <property type="project" value="TreeGrafter"/>
</dbReference>
<accession>A0A183AK17</accession>
<feature type="region of interest" description="Disordered" evidence="2">
    <location>
        <begin position="463"/>
        <end position="598"/>
    </location>
</feature>
<evidence type="ECO:0000256" key="1">
    <source>
        <dbReference type="PROSITE-ProRule" id="PRU00841"/>
    </source>
</evidence>
<dbReference type="InterPro" id="IPR014797">
    <property type="entry name" value="CKK_CAMSAP"/>
</dbReference>
<feature type="region of interest" description="Disordered" evidence="2">
    <location>
        <begin position="43"/>
        <end position="254"/>
    </location>
</feature>
<dbReference type="PROSITE" id="PS51508">
    <property type="entry name" value="CKK"/>
    <property type="match status" value="1"/>
</dbReference>
<organism evidence="6">
    <name type="scientific">Echinostoma caproni</name>
    <dbReference type="NCBI Taxonomy" id="27848"/>
    <lineage>
        <taxon>Eukaryota</taxon>
        <taxon>Metazoa</taxon>
        <taxon>Spiralia</taxon>
        <taxon>Lophotrochozoa</taxon>
        <taxon>Platyhelminthes</taxon>
        <taxon>Trematoda</taxon>
        <taxon>Digenea</taxon>
        <taxon>Plagiorchiida</taxon>
        <taxon>Echinostomata</taxon>
        <taxon>Echinostomatoidea</taxon>
        <taxon>Echinostomatidae</taxon>
        <taxon>Echinostoma</taxon>
    </lineage>
</organism>
<feature type="compositionally biased region" description="Polar residues" evidence="2">
    <location>
        <begin position="391"/>
        <end position="423"/>
    </location>
</feature>
<dbReference type="SUPFAM" id="SSF50346">
    <property type="entry name" value="PRC-barrel domain"/>
    <property type="match status" value="1"/>
</dbReference>
<dbReference type="Pfam" id="PF08683">
    <property type="entry name" value="CAMSAP_CKK"/>
    <property type="match status" value="1"/>
</dbReference>
<evidence type="ECO:0000313" key="5">
    <source>
        <dbReference type="Proteomes" id="UP000272942"/>
    </source>
</evidence>
<evidence type="ECO:0000313" key="4">
    <source>
        <dbReference type="EMBL" id="VDP80730.1"/>
    </source>
</evidence>
<dbReference type="InterPro" id="IPR011033">
    <property type="entry name" value="PRC_barrel-like_sf"/>
</dbReference>
<dbReference type="GO" id="GO:0005516">
    <property type="term" value="F:calmodulin binding"/>
    <property type="evidence" value="ECO:0007669"/>
    <property type="project" value="InterPro"/>
</dbReference>
<dbReference type="GO" id="GO:0031122">
    <property type="term" value="P:cytoplasmic microtubule organization"/>
    <property type="evidence" value="ECO:0007669"/>
    <property type="project" value="TreeGrafter"/>
</dbReference>
<protein>
    <submittedName>
        <fullName evidence="6">CKK domain-containing protein</fullName>
    </submittedName>
</protein>
<dbReference type="EMBL" id="UZAN01044412">
    <property type="protein sequence ID" value="VDP80730.1"/>
    <property type="molecule type" value="Genomic_DNA"/>
</dbReference>
<keyword evidence="5" id="KW-1185">Reference proteome</keyword>
<dbReference type="GO" id="GO:0036449">
    <property type="term" value="C:microtubule minus-end"/>
    <property type="evidence" value="ECO:0007669"/>
    <property type="project" value="TreeGrafter"/>
</dbReference>
<feature type="region of interest" description="Disordered" evidence="2">
    <location>
        <begin position="387"/>
        <end position="446"/>
    </location>
</feature>
<name>A0A183AK17_9TREM</name>
<feature type="compositionally biased region" description="Polar residues" evidence="2">
    <location>
        <begin position="570"/>
        <end position="588"/>
    </location>
</feature>
<reference evidence="4 5" key="2">
    <citation type="submission" date="2018-11" db="EMBL/GenBank/DDBJ databases">
        <authorList>
            <consortium name="Pathogen Informatics"/>
        </authorList>
    </citation>
    <scope>NUCLEOTIDE SEQUENCE [LARGE SCALE GENOMIC DNA]</scope>
    <source>
        <strain evidence="4 5">Egypt</strain>
    </source>
</reference>
<dbReference type="AlphaFoldDB" id="A0A183AK17"/>
<dbReference type="WBParaSite" id="ECPE_0000731801-mRNA-1">
    <property type="protein sequence ID" value="ECPE_0000731801-mRNA-1"/>
    <property type="gene ID" value="ECPE_0000731801"/>
</dbReference>
<dbReference type="Proteomes" id="UP000272942">
    <property type="component" value="Unassembled WGS sequence"/>
</dbReference>
<evidence type="ECO:0000259" key="3">
    <source>
        <dbReference type="PROSITE" id="PS51508"/>
    </source>
</evidence>
<dbReference type="Gene3D" id="3.10.20.360">
    <property type="entry name" value="CKK domain"/>
    <property type="match status" value="1"/>
</dbReference>
<gene>
    <name evidence="4" type="ORF">ECPE_LOCUS7302</name>
</gene>
<comment type="similarity">
    <text evidence="1">Belongs to the CAMSAP1 family.</text>
</comment>
<dbReference type="OrthoDB" id="2125658at2759"/>
<feature type="compositionally biased region" description="Basic residues" evidence="2">
    <location>
        <begin position="161"/>
        <end position="172"/>
    </location>
</feature>
<keyword evidence="1" id="KW-0493">Microtubule</keyword>
<evidence type="ECO:0000313" key="6">
    <source>
        <dbReference type="WBParaSite" id="ECPE_0000731801-mRNA-1"/>
    </source>
</evidence>
<evidence type="ECO:0000256" key="2">
    <source>
        <dbReference type="SAM" id="MobiDB-lite"/>
    </source>
</evidence>
<dbReference type="PANTHER" id="PTHR21595">
    <property type="entry name" value="PATRONIN"/>
    <property type="match status" value="1"/>
</dbReference>
<comment type="domain">
    <text evidence="1">The CKK domain binds microtubules.</text>
</comment>
<feature type="compositionally biased region" description="Polar residues" evidence="2">
    <location>
        <begin position="197"/>
        <end position="207"/>
    </location>
</feature>
<dbReference type="GO" id="GO:0051011">
    <property type="term" value="F:microtubule minus-end binding"/>
    <property type="evidence" value="ECO:0007669"/>
    <property type="project" value="TreeGrafter"/>
</dbReference>
<proteinExistence type="inferred from homology"/>